<evidence type="ECO:0000256" key="5">
    <source>
        <dbReference type="ARBA" id="ARBA00023242"/>
    </source>
</evidence>
<keyword evidence="5" id="KW-0539">Nucleus</keyword>
<dbReference type="InterPro" id="IPR046488">
    <property type="entry name" value="Sfc3/Tfc3_C"/>
</dbReference>
<dbReference type="EMBL" id="JAPQKT010000006">
    <property type="protein sequence ID" value="KAJ5227352.1"/>
    <property type="molecule type" value="Genomic_DNA"/>
</dbReference>
<feature type="compositionally biased region" description="Basic residues" evidence="6">
    <location>
        <begin position="658"/>
        <end position="672"/>
    </location>
</feature>
<keyword evidence="4" id="KW-0804">Transcription</keyword>
<evidence type="ECO:0008006" key="11">
    <source>
        <dbReference type="Google" id="ProtNLM"/>
    </source>
</evidence>
<protein>
    <recommendedName>
        <fullName evidence="11">TFIIIC transcription initiation factor complex subunits Tfc3</fullName>
    </recommendedName>
</protein>
<sequence>MAPSLQELIDFLLNEVALCGNQGATISKVLKAVETFYQKASQDANGRRQTVDRRFKAKVWTWLTHHPEISVGQENEWQGLTLENIEKLGREGAKGPGNSNAEEAETAPNEDPSSASSATQIRIFVSPERTWHAIAGHGPDETKVPHSEFVLLSIIAAHRSAGIAQTELVKLSGQDKRSVPKRTDSLQKKGYIEKRAIQLKAARTSLCTHARFLNTGADDPNNQTSQIATQSRSIIDFEAFNTQLFEILKKEQIISRDDLKRLLGFNDRWRWKILSRAIRKFERLGVVERVKAESQYEKLHPCVILRREPTAKDFANFFEFNGGDLSGAVDDQVSDEEDMEVGTAQRKAGAEKGDTGANTKKHVVNSGPALPSWTPDRHITNQLFDIVDQSDTSGITNLDVNRLCFGNFYRRPSENLLHRLTDCWQLSQPLHLRHFAIVRDSDIQKTIIFYRNFSRRNFAKRVEEGEASWEAVETSLGNNKKGKSEIPGPEATVELDQYGFPLTPSPKGLLKHGNATLYEGLVSCNPSGYGITSHDPTVAYANGEYSIQAGHVKSLPGLSAATTAGIPRGRPKSLAKQLSALRSTLQDSPGPGTDVSPIENAPKLLPQMSRSAKAKHDKLRGLSRKERFEALGMDETWTEYSALMMNKPSPGVYITPQGKRRPAGKRQGRPRTSRIAVFKSSKLRDLPWFTKDKSSDDEDETLTTDVPGAVGRLSDEQSVIDIVSGSISRPQSSRKRPQSTLDEVDSPTSLQDSTPSKRRKGGPGKQPQPAESGDIESPAVPTSKDVAVSETPVVEVNGNSSQADIAAEDPASDEDRQEIPNKRQRVSSPERVISQNASVPSTPAIPGEPEERVMGPPSKSATPAMINSPVPGASREKKAQPKKVSEKGGGSINLLRRKIIMDIVEKAGGAYPSGHEIWYPFVTEWMNLKFKEKPDLRTVKTAIKYLVDAGKIRQFTFSGRDSSGVMVTKTIIAKPEMPADDPLIKEMQSKVLATDRAHPRVSYSPHITLNPSISRQSSRLTGQKQELRVESKATVRLQSKPAFVLASERRRDRQVEKALLKRLVGQTGPEEEEEQDDEFEVEDLGIPGASRLMRIQRPPRAEEFAPGSHTKQTIILRPTKAHGSSRKQKGSVPKRIMKKISRFGSYNLLMNAEQVFHPETGTFGTQSILGRTRKPPSKKLADIADPIHELSRLAAVNPDYQDFHHTSDKISKLEIDYEDLLGLANPDQRERYISQTVRNSFQGAPIDGEIRFDVDEPQFAPELVSRRMRTRRRGDRRRLERQQERRLETVDTNNPARARLQPVFPAAPRQHKRRTFQPIPESLHRKIMLAIVAVRVLTGGTDARHVDWDLVAACFPGHDASSLIDRARSILRRSRLPIIKMQDDFQESFLEAYENDQVPPINYEDLENYPWPRLIEWANFQLEFSTSERAPSLPATREQFDRIFELREEPIPTADEIFTTTVGMTVNYRRDVMARTPFAVRLDSDRETEPSQRQKQLKWEEVTKSYVRANIVTPEDTYDPVKSKTILERFGDHRIHSAVETLVRDRIIGQSNRGRVAPGRNYDITDHLLQQLNRRRLIECGILRDAARFKVSTLDFQLQNNTTAEVQYNAEDGHILAILNLFANGRVQMFPRGAPRDKFGLVDDGYLTRQMDKTKLRFSIDVRPTRSYVSGNPVKDLIASIPPPSLSPSEKGVPQKIPLWMDLNGHLVEPLWEMGIASVLGCVAVREGLSSQGISSMIKPAMAAWEIEAMLCWLADVGVAEGVESGSEKRWKVKEWWWMVLP</sequence>
<evidence type="ECO:0000256" key="6">
    <source>
        <dbReference type="SAM" id="MobiDB-lite"/>
    </source>
</evidence>
<dbReference type="InterPro" id="IPR035625">
    <property type="entry name" value="Tfc3-like_eWH"/>
</dbReference>
<comment type="caution">
    <text evidence="9">The sequence shown here is derived from an EMBL/GenBank/DDBJ whole genome shotgun (WGS) entry which is preliminary data.</text>
</comment>
<accession>A0A9W9NWA0</accession>
<dbReference type="GO" id="GO:0042791">
    <property type="term" value="P:5S class rRNA transcription by RNA polymerase III"/>
    <property type="evidence" value="ECO:0007669"/>
    <property type="project" value="TreeGrafter"/>
</dbReference>
<feature type="region of interest" description="Disordered" evidence="6">
    <location>
        <begin position="651"/>
        <end position="673"/>
    </location>
</feature>
<dbReference type="GO" id="GO:0000127">
    <property type="term" value="C:transcription factor TFIIIC complex"/>
    <property type="evidence" value="ECO:0007669"/>
    <property type="project" value="InterPro"/>
</dbReference>
<keyword evidence="10" id="KW-1185">Reference proteome</keyword>
<feature type="region of interest" description="Disordered" evidence="6">
    <location>
        <begin position="345"/>
        <end position="371"/>
    </location>
</feature>
<evidence type="ECO:0000256" key="4">
    <source>
        <dbReference type="ARBA" id="ARBA00023163"/>
    </source>
</evidence>
<dbReference type="InterPro" id="IPR044210">
    <property type="entry name" value="Tfc3-like"/>
</dbReference>
<dbReference type="Pfam" id="PF20222">
    <property type="entry name" value="DUF6581"/>
    <property type="match status" value="1"/>
</dbReference>
<dbReference type="GeneID" id="81385443"/>
<feature type="compositionally biased region" description="Acidic residues" evidence="6">
    <location>
        <begin position="1069"/>
        <end position="1083"/>
    </location>
</feature>
<evidence type="ECO:0000256" key="1">
    <source>
        <dbReference type="ARBA" id="ARBA00004123"/>
    </source>
</evidence>
<dbReference type="Gene3D" id="1.10.10.10">
    <property type="entry name" value="Winged helix-like DNA-binding domain superfamily/Winged helix DNA-binding domain"/>
    <property type="match status" value="1"/>
</dbReference>
<organism evidence="9 10">
    <name type="scientific">Penicillium citrinum</name>
    <dbReference type="NCBI Taxonomy" id="5077"/>
    <lineage>
        <taxon>Eukaryota</taxon>
        <taxon>Fungi</taxon>
        <taxon>Dikarya</taxon>
        <taxon>Ascomycota</taxon>
        <taxon>Pezizomycotina</taxon>
        <taxon>Eurotiomycetes</taxon>
        <taxon>Eurotiomycetidae</taxon>
        <taxon>Eurotiales</taxon>
        <taxon>Aspergillaceae</taxon>
        <taxon>Penicillium</taxon>
    </lineage>
</organism>
<reference evidence="9" key="1">
    <citation type="submission" date="2022-11" db="EMBL/GenBank/DDBJ databases">
        <authorList>
            <person name="Petersen C."/>
        </authorList>
    </citation>
    <scope>NUCLEOTIDE SEQUENCE</scope>
    <source>
        <strain evidence="9">IBT 23319</strain>
    </source>
</reference>
<proteinExistence type="predicted"/>
<dbReference type="Proteomes" id="UP001147733">
    <property type="component" value="Unassembled WGS sequence"/>
</dbReference>
<dbReference type="GO" id="GO:0005634">
    <property type="term" value="C:nucleus"/>
    <property type="evidence" value="ECO:0007669"/>
    <property type="project" value="UniProtKB-SubCell"/>
</dbReference>
<keyword evidence="3" id="KW-0238">DNA-binding</keyword>
<dbReference type="OrthoDB" id="5403573at2759"/>
<dbReference type="RefSeq" id="XP_056499717.1">
    <property type="nucleotide sequence ID" value="XM_056646276.1"/>
</dbReference>
<name>A0A9W9NWA0_PENCI</name>
<dbReference type="Pfam" id="PF04182">
    <property type="entry name" value="B-block_TFIIIC"/>
    <property type="match status" value="1"/>
</dbReference>
<evidence type="ECO:0000313" key="9">
    <source>
        <dbReference type="EMBL" id="KAJ5227352.1"/>
    </source>
</evidence>
<feature type="domain" description="B-block binding subunit of TFIIIC" evidence="7">
    <location>
        <begin position="147"/>
        <end position="213"/>
    </location>
</feature>
<evidence type="ECO:0000259" key="8">
    <source>
        <dbReference type="Pfam" id="PF20222"/>
    </source>
</evidence>
<keyword evidence="2" id="KW-0597">Phosphoprotein</keyword>
<evidence type="ECO:0000313" key="10">
    <source>
        <dbReference type="Proteomes" id="UP001147733"/>
    </source>
</evidence>
<dbReference type="CDD" id="cd16169">
    <property type="entry name" value="Tau138_eWH"/>
    <property type="match status" value="1"/>
</dbReference>
<comment type="subcellular location">
    <subcellularLocation>
        <location evidence="1">Nucleus</location>
    </subcellularLocation>
</comment>
<feature type="region of interest" description="Disordered" evidence="6">
    <location>
        <begin position="1066"/>
        <end position="1133"/>
    </location>
</feature>
<feature type="region of interest" description="Disordered" evidence="6">
    <location>
        <begin position="689"/>
        <end position="888"/>
    </location>
</feature>
<feature type="compositionally biased region" description="Basic and acidic residues" evidence="6">
    <location>
        <begin position="874"/>
        <end position="886"/>
    </location>
</feature>
<evidence type="ECO:0000256" key="3">
    <source>
        <dbReference type="ARBA" id="ARBA00023125"/>
    </source>
</evidence>
<evidence type="ECO:0000259" key="7">
    <source>
        <dbReference type="Pfam" id="PF04182"/>
    </source>
</evidence>
<gene>
    <name evidence="9" type="ORF">N7469_007358</name>
</gene>
<dbReference type="InterPro" id="IPR007309">
    <property type="entry name" value="TFIIIC_Bblock-bd"/>
</dbReference>
<feature type="region of interest" description="Disordered" evidence="6">
    <location>
        <begin position="90"/>
        <end position="118"/>
    </location>
</feature>
<dbReference type="GO" id="GO:0006384">
    <property type="term" value="P:transcription initiation at RNA polymerase III promoter"/>
    <property type="evidence" value="ECO:0007669"/>
    <property type="project" value="InterPro"/>
</dbReference>
<evidence type="ECO:0000256" key="2">
    <source>
        <dbReference type="ARBA" id="ARBA00022553"/>
    </source>
</evidence>
<dbReference type="PANTHER" id="PTHR15180:SF1">
    <property type="entry name" value="GENERAL TRANSCRIPTION FACTOR 3C POLYPEPTIDE 1"/>
    <property type="match status" value="1"/>
</dbReference>
<dbReference type="InterPro" id="IPR036388">
    <property type="entry name" value="WH-like_DNA-bd_sf"/>
</dbReference>
<feature type="domain" description="Transcription factor tau subunit sfc3/Tfc3 C-terminal" evidence="8">
    <location>
        <begin position="1314"/>
        <end position="1735"/>
    </location>
</feature>
<dbReference type="PANTHER" id="PTHR15180">
    <property type="entry name" value="GENERAL TRANSCRIPTION FACTOR 3C POLYPEPTIDE 1"/>
    <property type="match status" value="1"/>
</dbReference>
<reference evidence="9" key="2">
    <citation type="journal article" date="2023" name="IMA Fungus">
        <title>Comparative genomic study of the Penicillium genus elucidates a diverse pangenome and 15 lateral gene transfer events.</title>
        <authorList>
            <person name="Petersen C."/>
            <person name="Sorensen T."/>
            <person name="Nielsen M.R."/>
            <person name="Sondergaard T.E."/>
            <person name="Sorensen J.L."/>
            <person name="Fitzpatrick D.A."/>
            <person name="Frisvad J.C."/>
            <person name="Nielsen K.L."/>
        </authorList>
    </citation>
    <scope>NUCLEOTIDE SEQUENCE</scope>
    <source>
        <strain evidence="9">IBT 23319</strain>
    </source>
</reference>
<feature type="compositionally biased region" description="Basic residues" evidence="6">
    <location>
        <begin position="1119"/>
        <end position="1129"/>
    </location>
</feature>
<dbReference type="GO" id="GO:0003677">
    <property type="term" value="F:DNA binding"/>
    <property type="evidence" value="ECO:0007669"/>
    <property type="project" value="UniProtKB-KW"/>
</dbReference>